<reference evidence="1 2" key="1">
    <citation type="submission" date="2018-09" db="EMBL/GenBank/DDBJ databases">
        <authorList>
            <person name="Zhu H."/>
        </authorList>
    </citation>
    <scope>NUCLEOTIDE SEQUENCE [LARGE SCALE GENOMIC DNA]</scope>
    <source>
        <strain evidence="1 2">K2R10-39</strain>
    </source>
</reference>
<name>A0A418X085_9BURK</name>
<evidence type="ECO:0000313" key="1">
    <source>
        <dbReference type="EMBL" id="RJG05914.1"/>
    </source>
</evidence>
<protein>
    <submittedName>
        <fullName evidence="1">Chemotaxis protein</fullName>
    </submittedName>
</protein>
<keyword evidence="2" id="KW-1185">Reference proteome</keyword>
<dbReference type="RefSeq" id="WP_119738019.1">
    <property type="nucleotide sequence ID" value="NZ_QYUN01000002.1"/>
</dbReference>
<sequence length="182" mass="19720">MTENALPGSQVKRLLSNLSEHSTQHLTEAETDLVQTGILLGEAIEKLGTSFMAIHDAITAQQQAVDMLLSGAEPTLEITELIKAKQQEIGQHVNAAVTGLQFQDMTNQLIGRAVRRVTGLRDVLEQIGAGSAGVSAEGGTEQINMTLNDINRALEEQSLKLESELWKAVCQTHMESGDIELF</sequence>
<dbReference type="Proteomes" id="UP000285190">
    <property type="component" value="Unassembled WGS sequence"/>
</dbReference>
<organism evidence="1 2">
    <name type="scientific">Noviherbaspirillum cavernae</name>
    <dbReference type="NCBI Taxonomy" id="2320862"/>
    <lineage>
        <taxon>Bacteria</taxon>
        <taxon>Pseudomonadati</taxon>
        <taxon>Pseudomonadota</taxon>
        <taxon>Betaproteobacteria</taxon>
        <taxon>Burkholderiales</taxon>
        <taxon>Oxalobacteraceae</taxon>
        <taxon>Noviherbaspirillum</taxon>
    </lineage>
</organism>
<dbReference type="SUPFAM" id="SSF75708">
    <property type="entry name" value="Chemotaxis phosphatase CheZ"/>
    <property type="match status" value="1"/>
</dbReference>
<dbReference type="EMBL" id="QYUN01000002">
    <property type="protein sequence ID" value="RJG05914.1"/>
    <property type="molecule type" value="Genomic_DNA"/>
</dbReference>
<gene>
    <name evidence="1" type="ORF">D3870_07705</name>
</gene>
<proteinExistence type="predicted"/>
<dbReference type="AlphaFoldDB" id="A0A418X085"/>
<evidence type="ECO:0000313" key="2">
    <source>
        <dbReference type="Proteomes" id="UP000285190"/>
    </source>
</evidence>
<comment type="caution">
    <text evidence="1">The sequence shown here is derived from an EMBL/GenBank/DDBJ whole genome shotgun (WGS) entry which is preliminary data.</text>
</comment>
<dbReference type="OrthoDB" id="8559696at2"/>
<accession>A0A418X085</accession>